<evidence type="ECO:0000256" key="1">
    <source>
        <dbReference type="ARBA" id="ARBA00004162"/>
    </source>
</evidence>
<evidence type="ECO:0000313" key="10">
    <source>
        <dbReference type="Proteomes" id="UP000290253"/>
    </source>
</evidence>
<proteinExistence type="predicted"/>
<gene>
    <name evidence="9" type="ORF">ESZ00_19585</name>
</gene>
<evidence type="ECO:0000256" key="3">
    <source>
        <dbReference type="ARBA" id="ARBA00022692"/>
    </source>
</evidence>
<dbReference type="InterPro" id="IPR007168">
    <property type="entry name" value="Phageshock_PspC_N"/>
</dbReference>
<evidence type="ECO:0000313" key="9">
    <source>
        <dbReference type="EMBL" id="RXS93037.1"/>
    </source>
</evidence>
<dbReference type="InterPro" id="IPR052027">
    <property type="entry name" value="PspC"/>
</dbReference>
<reference evidence="9 10" key="1">
    <citation type="journal article" date="2016" name="Int. J. Syst. Evol. Microbiol.">
        <title>Acidipila dinghuensis sp. nov., an acidobacterium isolated from forest soil.</title>
        <authorList>
            <person name="Jiang Y.W."/>
            <person name="Wang J."/>
            <person name="Chen M.H."/>
            <person name="Lv Y.Y."/>
            <person name="Qiu L.H."/>
        </authorList>
    </citation>
    <scope>NUCLEOTIDE SEQUENCE [LARGE SCALE GENOMIC DNA]</scope>
    <source>
        <strain evidence="9 10">DHOF10</strain>
    </source>
</reference>
<dbReference type="Pfam" id="PF13240">
    <property type="entry name" value="Zn_Ribbon_1"/>
    <property type="match status" value="1"/>
</dbReference>
<dbReference type="PANTHER" id="PTHR33885:SF3">
    <property type="entry name" value="PHAGE SHOCK PROTEIN C"/>
    <property type="match status" value="1"/>
</dbReference>
<comment type="subcellular location">
    <subcellularLocation>
        <location evidence="1">Cell membrane</location>
        <topology evidence="1">Single-pass membrane protein</topology>
    </subcellularLocation>
</comment>
<evidence type="ECO:0000256" key="4">
    <source>
        <dbReference type="ARBA" id="ARBA00022989"/>
    </source>
</evidence>
<evidence type="ECO:0000256" key="2">
    <source>
        <dbReference type="ARBA" id="ARBA00022475"/>
    </source>
</evidence>
<dbReference type="RefSeq" id="WP_129210104.1">
    <property type="nucleotide sequence ID" value="NZ_BMGU01000001.1"/>
</dbReference>
<dbReference type="PANTHER" id="PTHR33885">
    <property type="entry name" value="PHAGE SHOCK PROTEIN C"/>
    <property type="match status" value="1"/>
</dbReference>
<comment type="caution">
    <text evidence="9">The sequence shown here is derived from an EMBL/GenBank/DDBJ whole genome shotgun (WGS) entry which is preliminary data.</text>
</comment>
<keyword evidence="5 6" id="KW-0472">Membrane</keyword>
<feature type="domain" description="Zinc-ribbon" evidence="8">
    <location>
        <begin position="4"/>
        <end position="26"/>
    </location>
</feature>
<keyword evidence="10" id="KW-1185">Reference proteome</keyword>
<organism evidence="9 10">
    <name type="scientific">Silvibacterium dinghuense</name>
    <dbReference type="NCBI Taxonomy" id="1560006"/>
    <lineage>
        <taxon>Bacteria</taxon>
        <taxon>Pseudomonadati</taxon>
        <taxon>Acidobacteriota</taxon>
        <taxon>Terriglobia</taxon>
        <taxon>Terriglobales</taxon>
        <taxon>Acidobacteriaceae</taxon>
        <taxon>Silvibacterium</taxon>
    </lineage>
</organism>
<dbReference type="AlphaFoldDB" id="A0A4Q1S886"/>
<dbReference type="Proteomes" id="UP000290253">
    <property type="component" value="Unassembled WGS sequence"/>
</dbReference>
<dbReference type="GO" id="GO:0005886">
    <property type="term" value="C:plasma membrane"/>
    <property type="evidence" value="ECO:0007669"/>
    <property type="project" value="UniProtKB-SubCell"/>
</dbReference>
<dbReference type="Pfam" id="PF04024">
    <property type="entry name" value="PspC"/>
    <property type="match status" value="1"/>
</dbReference>
<sequence length="115" mass="12075">MAVFCQNCGTGMNDGARFCSSCGAQLHAAAPYAPSAWTGQSRLIRPRAGRMVAGVCQGLANNYGWDVVLVRVITVLLAVFGGGIGLVAYVIFWIVMPEEPLLLPSGTSYVPPSQG</sequence>
<evidence type="ECO:0000256" key="6">
    <source>
        <dbReference type="SAM" id="Phobius"/>
    </source>
</evidence>
<evidence type="ECO:0000256" key="5">
    <source>
        <dbReference type="ARBA" id="ARBA00023136"/>
    </source>
</evidence>
<evidence type="ECO:0000259" key="7">
    <source>
        <dbReference type="Pfam" id="PF04024"/>
    </source>
</evidence>
<feature type="domain" description="Phage shock protein PspC N-terminal" evidence="7">
    <location>
        <begin position="42"/>
        <end position="99"/>
    </location>
</feature>
<name>A0A4Q1S886_9BACT</name>
<dbReference type="InterPro" id="IPR026870">
    <property type="entry name" value="Zinc_ribbon_dom"/>
</dbReference>
<feature type="transmembrane region" description="Helical" evidence="6">
    <location>
        <begin position="68"/>
        <end position="95"/>
    </location>
</feature>
<keyword evidence="3 6" id="KW-0812">Transmembrane</keyword>
<protein>
    <submittedName>
        <fullName evidence="9">PspC domain-containing protein</fullName>
    </submittedName>
</protein>
<evidence type="ECO:0000259" key="8">
    <source>
        <dbReference type="Pfam" id="PF13240"/>
    </source>
</evidence>
<dbReference type="EMBL" id="SDMK01000006">
    <property type="protein sequence ID" value="RXS93037.1"/>
    <property type="molecule type" value="Genomic_DNA"/>
</dbReference>
<dbReference type="OrthoDB" id="7359894at2"/>
<keyword evidence="2" id="KW-1003">Cell membrane</keyword>
<accession>A0A4Q1S886</accession>
<keyword evidence="4 6" id="KW-1133">Transmembrane helix</keyword>